<keyword evidence="1" id="KW-0732">Signal</keyword>
<organism evidence="2 3">
    <name type="scientific">Sphingomonas immobilis</name>
    <dbReference type="NCBI Taxonomy" id="3063997"/>
    <lineage>
        <taxon>Bacteria</taxon>
        <taxon>Pseudomonadati</taxon>
        <taxon>Pseudomonadota</taxon>
        <taxon>Alphaproteobacteria</taxon>
        <taxon>Sphingomonadales</taxon>
        <taxon>Sphingomonadaceae</taxon>
        <taxon>Sphingomonas</taxon>
    </lineage>
</organism>
<evidence type="ECO:0000313" key="3">
    <source>
        <dbReference type="Proteomes" id="UP001176468"/>
    </source>
</evidence>
<comment type="caution">
    <text evidence="2">The sequence shown here is derived from an EMBL/GenBank/DDBJ whole genome shotgun (WGS) entry which is preliminary data.</text>
</comment>
<accession>A0ABT9A2X7</accession>
<sequence length="162" mass="17963">MKQLSRIFLAAAVMGVRASPAYASRDADQMCLGSNIRQTVKELIDTWSQGYAFAKVIIGTDARFGSVPEPVVKDEGTDYVVCHASYNLVRVERGNAYRVRLTGFDFRVTRVSEGYRVTLTDLPVTVDTDEEAAALIARFTVNDRPYAEILAKNRARLVKPGN</sequence>
<dbReference type="RefSeq" id="WP_304562227.1">
    <property type="nucleotide sequence ID" value="NZ_JAUQSZ010000011.1"/>
</dbReference>
<reference evidence="2" key="1">
    <citation type="submission" date="2023-07" db="EMBL/GenBank/DDBJ databases">
        <authorList>
            <person name="Kim M.K."/>
        </authorList>
    </citation>
    <scope>NUCLEOTIDE SEQUENCE</scope>
    <source>
        <strain evidence="2">CA1-15</strain>
    </source>
</reference>
<evidence type="ECO:0008006" key="4">
    <source>
        <dbReference type="Google" id="ProtNLM"/>
    </source>
</evidence>
<feature type="chain" id="PRO_5046313515" description="DUF4468 domain-containing protein" evidence="1">
    <location>
        <begin position="24"/>
        <end position="162"/>
    </location>
</feature>
<feature type="signal peptide" evidence="1">
    <location>
        <begin position="1"/>
        <end position="23"/>
    </location>
</feature>
<protein>
    <recommendedName>
        <fullName evidence="4">DUF4468 domain-containing protein</fullName>
    </recommendedName>
</protein>
<proteinExistence type="predicted"/>
<name>A0ABT9A2X7_9SPHN</name>
<evidence type="ECO:0000313" key="2">
    <source>
        <dbReference type="EMBL" id="MDO7843767.1"/>
    </source>
</evidence>
<dbReference type="EMBL" id="JAUQSZ010000011">
    <property type="protein sequence ID" value="MDO7843767.1"/>
    <property type="molecule type" value="Genomic_DNA"/>
</dbReference>
<dbReference type="Proteomes" id="UP001176468">
    <property type="component" value="Unassembled WGS sequence"/>
</dbReference>
<gene>
    <name evidence="2" type="ORF">Q5H94_15655</name>
</gene>
<evidence type="ECO:0000256" key="1">
    <source>
        <dbReference type="SAM" id="SignalP"/>
    </source>
</evidence>
<keyword evidence="3" id="KW-1185">Reference proteome</keyword>